<dbReference type="EMBL" id="KE145367">
    <property type="protein sequence ID" value="EPE29852.1"/>
    <property type="molecule type" value="Genomic_DNA"/>
</dbReference>
<dbReference type="AlphaFoldDB" id="S3CTZ0"/>
<evidence type="ECO:0000313" key="2">
    <source>
        <dbReference type="EMBL" id="EPE29852.1"/>
    </source>
</evidence>
<sequence length="924" mass="106002">MFFFGNNSPPCAGRNSDFSPGTTHSSEWDILATFATGEAPDLSFYLWIAKQPEFQKRCTKESARNLLKCIANLVDHSEANRVKVFSAFQTDKLLYVEMSGKMCFASPSQCVWRGPQQLRNKAILQPMYDQEPSVSRLINTVLKIEDTSIEMVLEDLKHDPSEFHVDQSVRYITRQLHSRNDRKTLELVRDAFRTNNYSFLLLPSGVPFTQCVWGGVNLPNKINLESFYRNDKEMQEFCCDFLGIGPPTFDDYADVLNLFPRSFGIWGESIYSYISENFTSSEIRDRFERDVLVHTWDRSRRLHSKKKPSDCVWTAPDFLICKQPIASLYKHAKDSVIDLLQNTLVIKDATVDDYMADLRILKSRDRIVDVDLRSWYKAIEKEIEQKEQQAATEQVQGESEAKKIKFLYRGVKLNIGEYKNQIRQTFEKENLIYDQNHEPPRWVTLKDCVWGGGECLKWSTDLADHYSSLGNLFKNYLGVTITTPEIIITKLLSLISDFDSQERSTNKVSESLARTVIECLLAINNKGYTSSPLIREALRTEKLWPYHSSLSLSYELNFGRLTDNIIIPDNEEYLALFREKALILYLTPKEVRSMRSLFLMLDLKHNFLSSRINSTSSLDGASLPSASLSRYIAQRAEALFCCHEHFNKHPNPTPDLDLLQSLKQIQVFRVFEIFTTYTLEAYGTEISVKTNNSMRLDETTTGKLELLVPHDEDARKEIFVLRFTKELIAFLRLPEAKSWQTIMAVMTLAPEKAKSFLHQQDISTKDVVFPFDSSDFKENQCNLDGNELHTTFGRLDLKPKEAESNSKTGQTLSASRADIHRSVSPTFKTSESKNKSRDITDLNPRKLQIPRNAVERSKPSPHPTVPSSDSFNFAIASNGRKQQNSDKDQINSERRFVLYSSLEKGEARVHEEVWSSGSETLVAF</sequence>
<evidence type="ECO:0000256" key="1">
    <source>
        <dbReference type="SAM" id="MobiDB-lite"/>
    </source>
</evidence>
<organism evidence="2 3">
    <name type="scientific">Glarea lozoyensis (strain ATCC 20868 / MF5171)</name>
    <dbReference type="NCBI Taxonomy" id="1116229"/>
    <lineage>
        <taxon>Eukaryota</taxon>
        <taxon>Fungi</taxon>
        <taxon>Dikarya</taxon>
        <taxon>Ascomycota</taxon>
        <taxon>Pezizomycotina</taxon>
        <taxon>Leotiomycetes</taxon>
        <taxon>Helotiales</taxon>
        <taxon>Helotiaceae</taxon>
        <taxon>Glarea</taxon>
    </lineage>
</organism>
<accession>S3CTZ0</accession>
<dbReference type="KEGG" id="glz:GLAREA_01012"/>
<feature type="compositionally biased region" description="Basic and acidic residues" evidence="1">
    <location>
        <begin position="830"/>
        <end position="844"/>
    </location>
</feature>
<protein>
    <submittedName>
        <fullName evidence="2">Uncharacterized protein</fullName>
    </submittedName>
</protein>
<feature type="compositionally biased region" description="Polar residues" evidence="1">
    <location>
        <begin position="805"/>
        <end position="814"/>
    </location>
</feature>
<dbReference type="HOGENOM" id="CLU_315936_0_0_1"/>
<feature type="region of interest" description="Disordered" evidence="1">
    <location>
        <begin position="796"/>
        <end position="872"/>
    </location>
</feature>
<name>S3CTZ0_GLAL2</name>
<dbReference type="GeneID" id="19460070"/>
<evidence type="ECO:0000313" key="3">
    <source>
        <dbReference type="Proteomes" id="UP000016922"/>
    </source>
</evidence>
<proteinExistence type="predicted"/>
<dbReference type="RefSeq" id="XP_008083961.1">
    <property type="nucleotide sequence ID" value="XM_008085770.1"/>
</dbReference>
<gene>
    <name evidence="2" type="ORF">GLAREA_01012</name>
</gene>
<keyword evidence="3" id="KW-1185">Reference proteome</keyword>
<dbReference type="Proteomes" id="UP000016922">
    <property type="component" value="Unassembled WGS sequence"/>
</dbReference>
<reference evidence="2 3" key="1">
    <citation type="journal article" date="2013" name="BMC Genomics">
        <title>Genomics-driven discovery of the pneumocandin biosynthetic gene cluster in the fungus Glarea lozoyensis.</title>
        <authorList>
            <person name="Chen L."/>
            <person name="Yue Q."/>
            <person name="Zhang X."/>
            <person name="Xiang M."/>
            <person name="Wang C."/>
            <person name="Li S."/>
            <person name="Che Y."/>
            <person name="Ortiz-Lopez F.J."/>
            <person name="Bills G.F."/>
            <person name="Liu X."/>
            <person name="An Z."/>
        </authorList>
    </citation>
    <scope>NUCLEOTIDE SEQUENCE [LARGE SCALE GENOMIC DNA]</scope>
    <source>
        <strain evidence="3">ATCC 20868 / MF5171</strain>
    </source>
</reference>
<dbReference type="OrthoDB" id="1262810at2759"/>